<keyword evidence="4 7" id="KW-0812">Transmembrane</keyword>
<gene>
    <name evidence="10" type="ORF">SE17_15995</name>
</gene>
<dbReference type="EMBL" id="LJCR01000574">
    <property type="protein sequence ID" value="KPV52354.1"/>
    <property type="molecule type" value="Genomic_DNA"/>
</dbReference>
<keyword evidence="5 7" id="KW-1133">Transmembrane helix</keyword>
<dbReference type="InterPro" id="IPR003838">
    <property type="entry name" value="ABC3_permease_C"/>
</dbReference>
<feature type="domain" description="MacB-like periplasmic core" evidence="9">
    <location>
        <begin position="485"/>
        <end position="691"/>
    </location>
</feature>
<organism evidence="10 11">
    <name type="scientific">Kouleothrix aurantiaca</name>
    <dbReference type="NCBI Taxonomy" id="186479"/>
    <lineage>
        <taxon>Bacteria</taxon>
        <taxon>Bacillati</taxon>
        <taxon>Chloroflexota</taxon>
        <taxon>Chloroflexia</taxon>
        <taxon>Chloroflexales</taxon>
        <taxon>Roseiflexineae</taxon>
        <taxon>Roseiflexaceae</taxon>
        <taxon>Kouleothrix</taxon>
    </lineage>
</organism>
<keyword evidence="6 7" id="KW-0472">Membrane</keyword>
<evidence type="ECO:0000313" key="10">
    <source>
        <dbReference type="EMBL" id="KPV52354.1"/>
    </source>
</evidence>
<accession>A0A0P9DQA1</accession>
<evidence type="ECO:0000256" key="5">
    <source>
        <dbReference type="ARBA" id="ARBA00022989"/>
    </source>
</evidence>
<evidence type="ECO:0000256" key="6">
    <source>
        <dbReference type="ARBA" id="ARBA00023136"/>
    </source>
</evidence>
<proteinExistence type="inferred from homology"/>
<dbReference type="PANTHER" id="PTHR30489:SF0">
    <property type="entry name" value="LIPOPROTEIN-RELEASING SYSTEM TRANSMEMBRANE PROTEIN LOLE"/>
    <property type="match status" value="1"/>
</dbReference>
<evidence type="ECO:0000259" key="8">
    <source>
        <dbReference type="Pfam" id="PF02687"/>
    </source>
</evidence>
<feature type="transmembrane region" description="Helical" evidence="7">
    <location>
        <begin position="20"/>
        <end position="37"/>
    </location>
</feature>
<protein>
    <submittedName>
        <fullName evidence="10">Permease</fullName>
    </submittedName>
</protein>
<keyword evidence="11" id="KW-1185">Reference proteome</keyword>
<feature type="transmembrane region" description="Helical" evidence="7">
    <location>
        <begin position="724"/>
        <end position="744"/>
    </location>
</feature>
<dbReference type="PATRIC" id="fig|186479.3.peg.9102"/>
<feature type="domain" description="MacB-like periplasmic core" evidence="9">
    <location>
        <begin position="22"/>
        <end position="232"/>
    </location>
</feature>
<feature type="transmembrane region" description="Helical" evidence="7">
    <location>
        <begin position="431"/>
        <end position="456"/>
    </location>
</feature>
<evidence type="ECO:0000256" key="3">
    <source>
        <dbReference type="ARBA" id="ARBA00022475"/>
    </source>
</evidence>
<dbReference type="GO" id="GO:0044874">
    <property type="term" value="P:lipoprotein localization to outer membrane"/>
    <property type="evidence" value="ECO:0007669"/>
    <property type="project" value="TreeGrafter"/>
</dbReference>
<dbReference type="Proteomes" id="UP000050509">
    <property type="component" value="Unassembled WGS sequence"/>
</dbReference>
<feature type="transmembrane region" description="Helical" evidence="7">
    <location>
        <begin position="765"/>
        <end position="796"/>
    </location>
</feature>
<evidence type="ECO:0000256" key="4">
    <source>
        <dbReference type="ARBA" id="ARBA00022692"/>
    </source>
</evidence>
<feature type="transmembrane region" description="Helical" evidence="7">
    <location>
        <begin position="404"/>
        <end position="425"/>
    </location>
</feature>
<comment type="subcellular location">
    <subcellularLocation>
        <location evidence="1">Cell membrane</location>
        <topology evidence="1">Multi-pass membrane protein</topology>
    </subcellularLocation>
</comment>
<dbReference type="InterPro" id="IPR051447">
    <property type="entry name" value="Lipoprotein-release_system"/>
</dbReference>
<feature type="domain" description="ABC3 transporter permease C-terminal" evidence="8">
    <location>
        <begin position="727"/>
        <end position="844"/>
    </location>
</feature>
<feature type="transmembrane region" description="Helical" evidence="7">
    <location>
        <begin position="816"/>
        <end position="837"/>
    </location>
</feature>
<dbReference type="Pfam" id="PF02687">
    <property type="entry name" value="FtsX"/>
    <property type="match status" value="2"/>
</dbReference>
<reference evidence="10 11" key="1">
    <citation type="submission" date="2015-09" db="EMBL/GenBank/DDBJ databases">
        <title>Draft genome sequence of Kouleothrix aurantiaca JCM 19913.</title>
        <authorList>
            <person name="Hemp J."/>
        </authorList>
    </citation>
    <scope>NUCLEOTIDE SEQUENCE [LARGE SCALE GENOMIC DNA]</scope>
    <source>
        <strain evidence="10 11">COM-B</strain>
    </source>
</reference>
<feature type="domain" description="ABC3 transporter permease C-terminal" evidence="8">
    <location>
        <begin position="264"/>
        <end position="388"/>
    </location>
</feature>
<evidence type="ECO:0000259" key="9">
    <source>
        <dbReference type="Pfam" id="PF12704"/>
    </source>
</evidence>
<evidence type="ECO:0000313" key="11">
    <source>
        <dbReference type="Proteomes" id="UP000050509"/>
    </source>
</evidence>
<dbReference type="AlphaFoldDB" id="A0A0P9DQA1"/>
<evidence type="ECO:0000256" key="1">
    <source>
        <dbReference type="ARBA" id="ARBA00004651"/>
    </source>
</evidence>
<comment type="caution">
    <text evidence="10">The sequence shown here is derived from an EMBL/GenBank/DDBJ whole genome shotgun (WGS) entry which is preliminary data.</text>
</comment>
<sequence length="851" mass="90529">MTPTLLKTSWRHLLKHPWQIGLAILGVALGVAVVVSIDLTNSSARRAFAISTETIAGRATHQIVGGPNGLDDDIYRRLRVDLGVRSSAPVVEGYAAAPNQPGLTLHILGVDPLAEGQFRPFLSPSNAGPNSDLTALFTQPGAALMSADTARAYGLKSGDSFPIRVGSRTETVTLVALLEPQDDAARRSIDSLLVADVSTAQEWLGMDGKPTQIDLPLPDGDAAQPVLDRIATILPAGLRVTRPALRTQAIEQMTAAFELNLTALSLLALIVGMFLIYNTITFSVVQRRGLLGTLRCIGVSRRQIFALVLGEAVIVGVVGAVAGVALGIVLGRGLIQLVTQTINDLYFTVSIRNVEISTGPLLKGFLLGMLTTLAAAAVPAIEATFTPPRTVLRRSSYEDRVRRIVPLAGALGVGLLLLGGALLLIPSKSIVLSFSALFVLTIGAAAVTPMAVLLLMQLARPLMGRLFGLLGRMAARDVIATLSRTSVAIAALMIAVSVTIGVGLMVGSFRQTVVNWLDTTLRADVFVSAPGVSSSRLDAPLPANVVQEISTAPGVARARRYRSVTVEGQFGPQLVVALEVTTDRDRNSFQFLQGNPSDVWPAFAQGQVLVSEPLAFRYDLAPGGTISLLTEQGEREFTIAGVYSDYGSDQGVVMIDLPQYQALWNDQQISSLGVDAAPGQDVDTLVRDLRALVASDQVLNIRSNRALREASIEIFDRTFAITTVLQLLATIVAFIGILAALMALQLERARELGMLRATGLTPRQLWGVVISQTGLIGLTAGLLALPVGVMLALVLVYVINRRSFGWTLLFRLDGGLFAQAMLVAIAAALLAGLYPAWRMSRTPPALALREE</sequence>
<feature type="transmembrane region" description="Helical" evidence="7">
    <location>
        <begin position="364"/>
        <end position="383"/>
    </location>
</feature>
<dbReference type="InterPro" id="IPR025857">
    <property type="entry name" value="MacB_PCD"/>
</dbReference>
<evidence type="ECO:0000256" key="2">
    <source>
        <dbReference type="ARBA" id="ARBA00005236"/>
    </source>
</evidence>
<name>A0A0P9DQA1_9CHLR</name>
<feature type="transmembrane region" description="Helical" evidence="7">
    <location>
        <begin position="261"/>
        <end position="285"/>
    </location>
</feature>
<feature type="transmembrane region" description="Helical" evidence="7">
    <location>
        <begin position="486"/>
        <end position="509"/>
    </location>
</feature>
<dbReference type="GO" id="GO:0098797">
    <property type="term" value="C:plasma membrane protein complex"/>
    <property type="evidence" value="ECO:0007669"/>
    <property type="project" value="TreeGrafter"/>
</dbReference>
<keyword evidence="3" id="KW-1003">Cell membrane</keyword>
<evidence type="ECO:0000256" key="7">
    <source>
        <dbReference type="SAM" id="Phobius"/>
    </source>
</evidence>
<dbReference type="Pfam" id="PF12704">
    <property type="entry name" value="MacB_PCD"/>
    <property type="match status" value="2"/>
</dbReference>
<feature type="transmembrane region" description="Helical" evidence="7">
    <location>
        <begin position="305"/>
        <end position="330"/>
    </location>
</feature>
<dbReference type="PANTHER" id="PTHR30489">
    <property type="entry name" value="LIPOPROTEIN-RELEASING SYSTEM TRANSMEMBRANE PROTEIN LOLE"/>
    <property type="match status" value="1"/>
</dbReference>
<comment type="similarity">
    <text evidence="2">Belongs to the ABC-4 integral membrane protein family. LolC/E subfamily.</text>
</comment>